<dbReference type="Pfam" id="PF00892">
    <property type="entry name" value="EamA"/>
    <property type="match status" value="2"/>
</dbReference>
<evidence type="ECO:0000313" key="9">
    <source>
        <dbReference type="Proteomes" id="UP000186513"/>
    </source>
</evidence>
<comment type="similarity">
    <text evidence="2">Belongs to the EamA transporter family.</text>
</comment>
<dbReference type="PANTHER" id="PTHR32322:SF2">
    <property type="entry name" value="EAMA DOMAIN-CONTAINING PROTEIN"/>
    <property type="match status" value="1"/>
</dbReference>
<dbReference type="InterPro" id="IPR050638">
    <property type="entry name" value="AA-Vitamin_Transporters"/>
</dbReference>
<feature type="transmembrane region" description="Helical" evidence="6">
    <location>
        <begin position="72"/>
        <end position="92"/>
    </location>
</feature>
<feature type="domain" description="EamA" evidence="7">
    <location>
        <begin position="10"/>
        <end position="143"/>
    </location>
</feature>
<feature type="transmembrane region" description="Helical" evidence="6">
    <location>
        <begin position="129"/>
        <end position="147"/>
    </location>
</feature>
<dbReference type="InterPro" id="IPR000620">
    <property type="entry name" value="EamA_dom"/>
</dbReference>
<proteinExistence type="inferred from homology"/>
<dbReference type="InterPro" id="IPR037185">
    <property type="entry name" value="EmrE-like"/>
</dbReference>
<feature type="transmembrane region" description="Helical" evidence="6">
    <location>
        <begin position="98"/>
        <end position="120"/>
    </location>
</feature>
<evidence type="ECO:0000256" key="3">
    <source>
        <dbReference type="ARBA" id="ARBA00022692"/>
    </source>
</evidence>
<dbReference type="STRING" id="1121279.SAMN02745887_01142"/>
<dbReference type="GO" id="GO:0016020">
    <property type="term" value="C:membrane"/>
    <property type="evidence" value="ECO:0007669"/>
    <property type="project" value="UniProtKB-SubCell"/>
</dbReference>
<dbReference type="PANTHER" id="PTHR32322">
    <property type="entry name" value="INNER MEMBRANE TRANSPORTER"/>
    <property type="match status" value="1"/>
</dbReference>
<keyword evidence="3 6" id="KW-0812">Transmembrane</keyword>
<name>A0A1K2HBQ1_9NEIS</name>
<dbReference type="OrthoDB" id="6119273at2"/>
<evidence type="ECO:0000256" key="5">
    <source>
        <dbReference type="ARBA" id="ARBA00023136"/>
    </source>
</evidence>
<dbReference type="Gene3D" id="1.10.3730.20">
    <property type="match status" value="1"/>
</dbReference>
<evidence type="ECO:0000256" key="2">
    <source>
        <dbReference type="ARBA" id="ARBA00007362"/>
    </source>
</evidence>
<comment type="subcellular location">
    <subcellularLocation>
        <location evidence="1">Membrane</location>
        <topology evidence="1">Multi-pass membrane protein</topology>
    </subcellularLocation>
</comment>
<dbReference type="AlphaFoldDB" id="A0A1K2HBQ1"/>
<protein>
    <submittedName>
        <fullName evidence="8">EamA domain-containing membrane protein RarD</fullName>
    </submittedName>
</protein>
<dbReference type="SUPFAM" id="SSF103481">
    <property type="entry name" value="Multidrug resistance efflux transporter EmrE"/>
    <property type="match status" value="2"/>
</dbReference>
<reference evidence="8 9" key="1">
    <citation type="submission" date="2016-11" db="EMBL/GenBank/DDBJ databases">
        <authorList>
            <person name="Jaros S."/>
            <person name="Januszkiewicz K."/>
            <person name="Wedrychowicz H."/>
        </authorList>
    </citation>
    <scope>NUCLEOTIDE SEQUENCE [LARGE SCALE GENOMIC DNA]</scope>
    <source>
        <strain evidence="8 9">DSM 18899</strain>
    </source>
</reference>
<dbReference type="RefSeq" id="WP_072427680.1">
    <property type="nucleotide sequence ID" value="NZ_FPKR01000004.1"/>
</dbReference>
<sequence>MSTTSSRRLTGALLILLSAAAFGVMPLFGRLAYASGADTQAVLLLRFLIAAACLATIMLLRGEAWPRGRLLLGLLAMGAVGYAGQAFSYFSALKYASASLTALLLYTFPVIVTLIAAIWLKEPLTRRKVGALLLACLGLALTVGDALSGSPIGIAFGLGAALIYSIYIAVGTRLTPQAGALASSAVVMAGGALTFALSALFQAPALPQTGLGWLAVAAIGLLCSVLAALAFFAGLARLGAYEAAMLSTFEPVVTVLLAALLLGERLSASQWMGGAVIIGAVLLLAKSPAPGTPPE</sequence>
<accession>A0A1K2HBQ1</accession>
<evidence type="ECO:0000256" key="4">
    <source>
        <dbReference type="ARBA" id="ARBA00022989"/>
    </source>
</evidence>
<feature type="transmembrane region" description="Helical" evidence="6">
    <location>
        <begin position="213"/>
        <end position="236"/>
    </location>
</feature>
<evidence type="ECO:0000313" key="8">
    <source>
        <dbReference type="EMBL" id="SFZ74167.1"/>
    </source>
</evidence>
<gene>
    <name evidence="8" type="ORF">SAMN02745887_01142</name>
</gene>
<keyword evidence="4 6" id="KW-1133">Transmembrane helix</keyword>
<feature type="transmembrane region" description="Helical" evidence="6">
    <location>
        <begin position="153"/>
        <end position="171"/>
    </location>
</feature>
<keyword evidence="9" id="KW-1185">Reference proteome</keyword>
<dbReference type="Proteomes" id="UP000186513">
    <property type="component" value="Unassembled WGS sequence"/>
</dbReference>
<organism evidence="8 9">
    <name type="scientific">Chitinimonas taiwanensis DSM 18899</name>
    <dbReference type="NCBI Taxonomy" id="1121279"/>
    <lineage>
        <taxon>Bacteria</taxon>
        <taxon>Pseudomonadati</taxon>
        <taxon>Pseudomonadota</taxon>
        <taxon>Betaproteobacteria</taxon>
        <taxon>Neisseriales</taxon>
        <taxon>Chitinibacteraceae</taxon>
        <taxon>Chitinimonas</taxon>
    </lineage>
</organism>
<feature type="transmembrane region" description="Helical" evidence="6">
    <location>
        <begin position="178"/>
        <end position="201"/>
    </location>
</feature>
<evidence type="ECO:0000256" key="6">
    <source>
        <dbReference type="SAM" id="Phobius"/>
    </source>
</evidence>
<dbReference type="EMBL" id="FPKR01000004">
    <property type="protein sequence ID" value="SFZ74167.1"/>
    <property type="molecule type" value="Genomic_DNA"/>
</dbReference>
<evidence type="ECO:0000256" key="1">
    <source>
        <dbReference type="ARBA" id="ARBA00004141"/>
    </source>
</evidence>
<evidence type="ECO:0000259" key="7">
    <source>
        <dbReference type="Pfam" id="PF00892"/>
    </source>
</evidence>
<feature type="domain" description="EamA" evidence="7">
    <location>
        <begin position="152"/>
        <end position="284"/>
    </location>
</feature>
<feature type="transmembrane region" description="Helical" evidence="6">
    <location>
        <begin position="44"/>
        <end position="60"/>
    </location>
</feature>
<keyword evidence="5 6" id="KW-0472">Membrane</keyword>